<evidence type="ECO:0000313" key="3">
    <source>
        <dbReference type="Proteomes" id="UP000838878"/>
    </source>
</evidence>
<protein>
    <submittedName>
        <fullName evidence="2">Uncharacterized protein</fullName>
    </submittedName>
</protein>
<keyword evidence="3" id="KW-1185">Reference proteome</keyword>
<name>A0A8J9Y0Q0_9NEOP</name>
<sequence>MCKPHGVAKSFQKSFRFELRPLPLSFVLHKITPFKRYEIKHAIKKRQIVEDGASSPIPNEISLSDGGTIEDVLKEQENQLAEKQEDIPTKVNLIPQVIITSFIKPIEDGNPIFLPEMNSEMLIGEKDVEIEKPAEVLIQRKPEIKIDEVVSSSETIIEITPKPIIAVPPPPEQPPIQNVIISTPIESTIPPVIKNPILNNPTRPVVGPGISGVSNTPLLFTDVTRIPLSGQPFSSPIAIPFPELIVPFAPLIPSPPPPQIPPPSPPSIPLPAPPSIPPPLPPQPPVPPVVKEEPPVVIQDTPNFLVKGSRFVLYFGSMMLQMLSQLVNGRVNLNQPIEVPLFTGVQ</sequence>
<dbReference type="AlphaFoldDB" id="A0A8J9Y0Q0"/>
<accession>A0A8J9Y0Q0</accession>
<proteinExistence type="predicted"/>
<feature type="region of interest" description="Disordered" evidence="1">
    <location>
        <begin position="256"/>
        <end position="287"/>
    </location>
</feature>
<dbReference type="OrthoDB" id="7427897at2759"/>
<reference evidence="2" key="1">
    <citation type="submission" date="2021-12" db="EMBL/GenBank/DDBJ databases">
        <authorList>
            <person name="Martin H S."/>
        </authorList>
    </citation>
    <scope>NUCLEOTIDE SEQUENCE</scope>
</reference>
<evidence type="ECO:0000313" key="2">
    <source>
        <dbReference type="EMBL" id="CAH0713294.1"/>
    </source>
</evidence>
<dbReference type="EMBL" id="OV170221">
    <property type="protein sequence ID" value="CAH0713294.1"/>
    <property type="molecule type" value="Genomic_DNA"/>
</dbReference>
<dbReference type="Proteomes" id="UP000838878">
    <property type="component" value="Chromosome 1"/>
</dbReference>
<organism evidence="2 3">
    <name type="scientific">Brenthis ino</name>
    <name type="common">lesser marbled fritillary</name>
    <dbReference type="NCBI Taxonomy" id="405034"/>
    <lineage>
        <taxon>Eukaryota</taxon>
        <taxon>Metazoa</taxon>
        <taxon>Ecdysozoa</taxon>
        <taxon>Arthropoda</taxon>
        <taxon>Hexapoda</taxon>
        <taxon>Insecta</taxon>
        <taxon>Pterygota</taxon>
        <taxon>Neoptera</taxon>
        <taxon>Endopterygota</taxon>
        <taxon>Lepidoptera</taxon>
        <taxon>Glossata</taxon>
        <taxon>Ditrysia</taxon>
        <taxon>Papilionoidea</taxon>
        <taxon>Nymphalidae</taxon>
        <taxon>Heliconiinae</taxon>
        <taxon>Argynnini</taxon>
        <taxon>Brenthis</taxon>
    </lineage>
</organism>
<evidence type="ECO:0000256" key="1">
    <source>
        <dbReference type="SAM" id="MobiDB-lite"/>
    </source>
</evidence>
<gene>
    <name evidence="2" type="ORF">BINO364_LOCUS468</name>
</gene>
<feature type="non-terminal residue" evidence="2">
    <location>
        <position position="346"/>
    </location>
</feature>